<evidence type="ECO:0000313" key="2">
    <source>
        <dbReference type="EMBL" id="GBN01028.1"/>
    </source>
</evidence>
<reference evidence="2 3" key="1">
    <citation type="journal article" date="2019" name="Sci. Rep.">
        <title>Orb-weaving spider Araneus ventricosus genome elucidates the spidroin gene catalogue.</title>
        <authorList>
            <person name="Kono N."/>
            <person name="Nakamura H."/>
            <person name="Ohtoshi R."/>
            <person name="Moran D.A.P."/>
            <person name="Shinohara A."/>
            <person name="Yoshida Y."/>
            <person name="Fujiwara M."/>
            <person name="Mori M."/>
            <person name="Tomita M."/>
            <person name="Arakawa K."/>
        </authorList>
    </citation>
    <scope>NUCLEOTIDE SEQUENCE [LARGE SCALE GENOMIC DNA]</scope>
</reference>
<protein>
    <submittedName>
        <fullName evidence="2">Protein roadkill</fullName>
    </submittedName>
</protein>
<dbReference type="OrthoDB" id="6410362at2759"/>
<name>A0A4Y2KFB9_ARAVE</name>
<evidence type="ECO:0000259" key="1">
    <source>
        <dbReference type="PROSITE" id="PS50097"/>
    </source>
</evidence>
<dbReference type="Gene3D" id="3.30.710.10">
    <property type="entry name" value="Potassium Channel Kv1.1, Chain A"/>
    <property type="match status" value="1"/>
</dbReference>
<proteinExistence type="predicted"/>
<evidence type="ECO:0000313" key="3">
    <source>
        <dbReference type="Proteomes" id="UP000499080"/>
    </source>
</evidence>
<comment type="caution">
    <text evidence="2">The sequence shown here is derived from an EMBL/GenBank/DDBJ whole genome shotgun (WGS) entry which is preliminary data.</text>
</comment>
<dbReference type="EMBL" id="BGPR01004574">
    <property type="protein sequence ID" value="GBN01028.1"/>
    <property type="molecule type" value="Genomic_DNA"/>
</dbReference>
<keyword evidence="3" id="KW-1185">Reference proteome</keyword>
<dbReference type="CDD" id="cd18186">
    <property type="entry name" value="BTB_POZ_ZBTB_KLHL-like"/>
    <property type="match status" value="1"/>
</dbReference>
<organism evidence="2 3">
    <name type="scientific">Araneus ventricosus</name>
    <name type="common">Orbweaver spider</name>
    <name type="synonym">Epeira ventricosa</name>
    <dbReference type="NCBI Taxonomy" id="182803"/>
    <lineage>
        <taxon>Eukaryota</taxon>
        <taxon>Metazoa</taxon>
        <taxon>Ecdysozoa</taxon>
        <taxon>Arthropoda</taxon>
        <taxon>Chelicerata</taxon>
        <taxon>Arachnida</taxon>
        <taxon>Araneae</taxon>
        <taxon>Araneomorphae</taxon>
        <taxon>Entelegynae</taxon>
        <taxon>Araneoidea</taxon>
        <taxon>Araneidae</taxon>
        <taxon>Araneus</taxon>
    </lineage>
</organism>
<dbReference type="InterPro" id="IPR000210">
    <property type="entry name" value="BTB/POZ_dom"/>
</dbReference>
<dbReference type="InterPro" id="IPR011333">
    <property type="entry name" value="SKP1/BTB/POZ_sf"/>
</dbReference>
<dbReference type="Pfam" id="PF00651">
    <property type="entry name" value="BTB"/>
    <property type="match status" value="1"/>
</dbReference>
<dbReference type="Gene3D" id="1.25.40.420">
    <property type="match status" value="1"/>
</dbReference>
<dbReference type="SUPFAM" id="SSF49599">
    <property type="entry name" value="TRAF domain-like"/>
    <property type="match status" value="1"/>
</dbReference>
<dbReference type="PROSITE" id="PS50097">
    <property type="entry name" value="BTB"/>
    <property type="match status" value="1"/>
</dbReference>
<gene>
    <name evidence="2" type="primary">rdx_30</name>
    <name evidence="2" type="ORF">AVEN_26887_1</name>
</gene>
<dbReference type="SUPFAM" id="SSF54695">
    <property type="entry name" value="POZ domain"/>
    <property type="match status" value="1"/>
</dbReference>
<dbReference type="Proteomes" id="UP000499080">
    <property type="component" value="Unassembled WGS sequence"/>
</dbReference>
<accession>A0A4Y2KFB9</accession>
<sequence length="506" mass="58113">MSNAYPAAVKNFTMTWKIKNFTYTWLNIVSPPFTSRCLDKSIFYLKLDNKSLHNNQIIIRIATNNTNLSPLDYEVALVTSDGTPEEYLKEEAFEFVANDDIFDTYDKWTKETLVVSAKTIFEERRDAFLPHDTLTIRCRLQQREVDCSASEEGFICTSIGVRKKLFVWTLNEFTSGWRDECAYLFTVKETYGQLRLKASIKEECKERIVIEVHRDKGNKIFSILKISLVDVQGTERQLTSDAHFFEKSEQEQVWQLPPLMSNSELVTAKSQLLPNDALSLKCEFAASLGTVNESEMIVCPREITSSSNYYESQFFKFKTNDKLSFGSLQSDLNCILDTGSLSDFELRVDSDILPVHKVILGARSPTFNAMFTNDYKETSCGHVLVSDINSDTIRRFLIYMYTDRIENLTIENATKLYYAADKYRVLCLREICASFLKANVSSSSACEILVLADRHQDDELKSAVQHFISKHDSEILRSENWRDLKKNNHLLALETLRGICLKKSTK</sequence>
<feature type="domain" description="BTB" evidence="1">
    <location>
        <begin position="342"/>
        <end position="409"/>
    </location>
</feature>
<dbReference type="AlphaFoldDB" id="A0A4Y2KFB9"/>
<dbReference type="PANTHER" id="PTHR24413">
    <property type="entry name" value="SPECKLE-TYPE POZ PROTEIN"/>
    <property type="match status" value="1"/>
</dbReference>
<dbReference type="SMART" id="SM00225">
    <property type="entry name" value="BTB"/>
    <property type="match status" value="1"/>
</dbReference>